<name>A0ABS8P902_9PSEU</name>
<dbReference type="Proteomes" id="UP001199469">
    <property type="component" value="Unassembled WGS sequence"/>
</dbReference>
<dbReference type="Pfam" id="PF01425">
    <property type="entry name" value="Amidase"/>
    <property type="match status" value="1"/>
</dbReference>
<sequence length="389" mass="37977">MTVASPVDTSVWRVVGDPLAAGVRGGPLAGTTVAVKDVFAVRGHPIGAGNPTWLAQAPLSAEHAAVVGTLLAAGADVTGIARTDELAYSLAGTNAHHGAPPNPAAPDRIPGGSSSGPASAVAAGLVDVGLGTDTAGSIRVPASYQGLYGLRTTHGAVSRAGMLPLAPSFDAVGWLTRDAGTLRRVTTALLPSAGVAPVVCGVVVPALIAGLPGPVRSAFDEAVAGLGLSSVGTVAVAADLLARWAAAFRTVQGHEAWAAHGAWVAAHPDALGPDVASRFATASTISGDEAVAARAVVAEARSALREILAPGVVLLLPSASGPAPRRDVVPGAPEVEAARAATLGLTCLAGLAGAPALSMPLMTVDGAPVGLSAIAAPGSDSSLGALTRS</sequence>
<feature type="domain" description="Amidase" evidence="2">
    <location>
        <begin position="23"/>
        <end position="188"/>
    </location>
</feature>
<evidence type="ECO:0000313" key="4">
    <source>
        <dbReference type="Proteomes" id="UP001199469"/>
    </source>
</evidence>
<evidence type="ECO:0000256" key="1">
    <source>
        <dbReference type="SAM" id="MobiDB-lite"/>
    </source>
</evidence>
<organism evidence="3 4">
    <name type="scientific">Actinomycetospora endophytica</name>
    <dbReference type="NCBI Taxonomy" id="2291215"/>
    <lineage>
        <taxon>Bacteria</taxon>
        <taxon>Bacillati</taxon>
        <taxon>Actinomycetota</taxon>
        <taxon>Actinomycetes</taxon>
        <taxon>Pseudonocardiales</taxon>
        <taxon>Pseudonocardiaceae</taxon>
        <taxon>Actinomycetospora</taxon>
    </lineage>
</organism>
<evidence type="ECO:0000259" key="2">
    <source>
        <dbReference type="Pfam" id="PF01425"/>
    </source>
</evidence>
<dbReference type="InterPro" id="IPR020556">
    <property type="entry name" value="Amidase_CS"/>
</dbReference>
<evidence type="ECO:0000313" key="3">
    <source>
        <dbReference type="EMBL" id="MCD2194762.1"/>
    </source>
</evidence>
<reference evidence="3 4" key="1">
    <citation type="submission" date="2021-11" db="EMBL/GenBank/DDBJ databases">
        <title>Draft genome sequence of Actinomycetospora sp. SF1 isolated from the rhizosphere soil.</title>
        <authorList>
            <person name="Duangmal K."/>
            <person name="Chantavorakit T."/>
        </authorList>
    </citation>
    <scope>NUCLEOTIDE SEQUENCE [LARGE SCALE GENOMIC DNA]</scope>
    <source>
        <strain evidence="3 4">TBRC 5722</strain>
    </source>
</reference>
<accession>A0ABS8P902</accession>
<dbReference type="GO" id="GO:0004040">
    <property type="term" value="F:amidase activity"/>
    <property type="evidence" value="ECO:0007669"/>
    <property type="project" value="UniProtKB-EC"/>
</dbReference>
<dbReference type="EMBL" id="JAJNDB010000003">
    <property type="protein sequence ID" value="MCD2194762.1"/>
    <property type="molecule type" value="Genomic_DNA"/>
</dbReference>
<dbReference type="PROSITE" id="PS00571">
    <property type="entry name" value="AMIDASES"/>
    <property type="match status" value="1"/>
</dbReference>
<comment type="caution">
    <text evidence="3">The sequence shown here is derived from an EMBL/GenBank/DDBJ whole genome shotgun (WGS) entry which is preliminary data.</text>
</comment>
<dbReference type="PANTHER" id="PTHR46310">
    <property type="entry name" value="AMIDASE 1"/>
    <property type="match status" value="1"/>
</dbReference>
<dbReference type="RefSeq" id="WP_230735163.1">
    <property type="nucleotide sequence ID" value="NZ_JAJNDB010000003.1"/>
</dbReference>
<keyword evidence="3" id="KW-0378">Hydrolase</keyword>
<gene>
    <name evidence="3" type="ORF">LQ327_15425</name>
</gene>
<dbReference type="NCBIfam" id="NF006169">
    <property type="entry name" value="PRK08310.1"/>
    <property type="match status" value="1"/>
</dbReference>
<dbReference type="InterPro" id="IPR023631">
    <property type="entry name" value="Amidase_dom"/>
</dbReference>
<proteinExistence type="predicted"/>
<keyword evidence="4" id="KW-1185">Reference proteome</keyword>
<feature type="region of interest" description="Disordered" evidence="1">
    <location>
        <begin position="92"/>
        <end position="116"/>
    </location>
</feature>
<protein>
    <submittedName>
        <fullName evidence="3">Amidase</fullName>
        <ecNumber evidence="3">3.5.1.4</ecNumber>
    </submittedName>
</protein>
<dbReference type="PANTHER" id="PTHR46310:SF7">
    <property type="entry name" value="AMIDASE 1"/>
    <property type="match status" value="1"/>
</dbReference>
<dbReference type="Gene3D" id="3.90.1300.10">
    <property type="entry name" value="Amidase signature (AS) domain"/>
    <property type="match status" value="1"/>
</dbReference>
<dbReference type="EC" id="3.5.1.4" evidence="3"/>
<dbReference type="InterPro" id="IPR036928">
    <property type="entry name" value="AS_sf"/>
</dbReference>
<dbReference type="SUPFAM" id="SSF75304">
    <property type="entry name" value="Amidase signature (AS) enzymes"/>
    <property type="match status" value="1"/>
</dbReference>